<comment type="caution">
    <text evidence="4">The sequence shown here is derived from an EMBL/GenBank/DDBJ whole genome shotgun (WGS) entry which is preliminary data.</text>
</comment>
<name>A0A177VI62_9BASI</name>
<feature type="compositionally biased region" description="Polar residues" evidence="2">
    <location>
        <begin position="349"/>
        <end position="365"/>
    </location>
</feature>
<dbReference type="EMBL" id="LWDD02000334">
    <property type="protein sequence ID" value="KAE8261675.1"/>
    <property type="molecule type" value="Genomic_DNA"/>
</dbReference>
<feature type="region of interest" description="Disordered" evidence="2">
    <location>
        <begin position="435"/>
        <end position="454"/>
    </location>
</feature>
<accession>A0A177VI62</accession>
<evidence type="ECO:0000256" key="1">
    <source>
        <dbReference type="ARBA" id="ARBA00008383"/>
    </source>
</evidence>
<dbReference type="InterPro" id="IPR044855">
    <property type="entry name" value="CoA-Trfase_III_dom3_sf"/>
</dbReference>
<feature type="region of interest" description="Disordered" evidence="2">
    <location>
        <begin position="335"/>
        <end position="367"/>
    </location>
</feature>
<dbReference type="AlphaFoldDB" id="A0A177VI62"/>
<dbReference type="InterPro" id="IPR050509">
    <property type="entry name" value="CoA-transferase_III"/>
</dbReference>
<proteinExistence type="inferred from homology"/>
<dbReference type="InterPro" id="IPR003673">
    <property type="entry name" value="CoA-Trfase_fam_III"/>
</dbReference>
<evidence type="ECO:0000313" key="4">
    <source>
        <dbReference type="EMBL" id="KAE8261675.1"/>
    </source>
</evidence>
<reference evidence="3" key="3">
    <citation type="submission" date="2020-10" db="EMBL/GenBank/DDBJ databases">
        <authorList>
            <person name="Sedaghatjoo S."/>
        </authorList>
    </citation>
    <scope>NUCLEOTIDE SEQUENCE</scope>
    <source>
        <strain evidence="3">AZH3</strain>
    </source>
</reference>
<dbReference type="InterPro" id="IPR023606">
    <property type="entry name" value="CoA-Trfase_III_dom_1_sf"/>
</dbReference>
<dbReference type="Gene3D" id="3.40.50.10540">
    <property type="entry name" value="Crotonobetainyl-coa:carnitine coa-transferase, domain 1"/>
    <property type="match status" value="1"/>
</dbReference>
<keyword evidence="6" id="KW-1185">Reference proteome</keyword>
<dbReference type="PANTHER" id="PTHR48228:SF5">
    <property type="entry name" value="ALPHA-METHYLACYL-COA RACEMASE"/>
    <property type="match status" value="1"/>
</dbReference>
<organism evidence="4 5">
    <name type="scientific">Tilletia caries</name>
    <name type="common">wheat bunt fungus</name>
    <dbReference type="NCBI Taxonomy" id="13290"/>
    <lineage>
        <taxon>Eukaryota</taxon>
        <taxon>Fungi</taxon>
        <taxon>Dikarya</taxon>
        <taxon>Basidiomycota</taxon>
        <taxon>Ustilaginomycotina</taxon>
        <taxon>Exobasidiomycetes</taxon>
        <taxon>Tilletiales</taxon>
        <taxon>Tilletiaceae</taxon>
        <taxon>Tilletia</taxon>
    </lineage>
</organism>
<protein>
    <recommendedName>
        <fullName evidence="7">Alpha-methylacyl-CoA racemase</fullName>
    </recommendedName>
</protein>
<dbReference type="EMBL" id="CAJHJG010000173">
    <property type="protein sequence ID" value="CAD6898807.1"/>
    <property type="molecule type" value="Genomic_DNA"/>
</dbReference>
<evidence type="ECO:0000313" key="3">
    <source>
        <dbReference type="EMBL" id="CAD6898807.1"/>
    </source>
</evidence>
<dbReference type="Proteomes" id="UP000836402">
    <property type="component" value="Unassembled WGS sequence"/>
</dbReference>
<evidence type="ECO:0000313" key="5">
    <source>
        <dbReference type="Proteomes" id="UP000077671"/>
    </source>
</evidence>
<evidence type="ECO:0000313" key="6">
    <source>
        <dbReference type="Proteomes" id="UP000836402"/>
    </source>
</evidence>
<sequence>MTSSSSPLPLAGVRVVEFAGLAPVPMVGMVLADWGADVVRVDRVGDANFDTLCRGKRSVAINPKNAQGRQVLQSLIRNADVLLDPFRPGVLEKLGLGPQDVMDGPQGNKRLILARLTGFERTGPYANMAGHDINYIALSGLLSMLGREGGPPEPPQNILGDFAGGSFICILGILLALFERTRSGLGQVVNADMVTGSRYLSTFNLLSSYVSHPVWGSIFNDGTNQTRGTGILAGEAPWYGVYRCQDGGWFSVGAIEPQFYRELLEKLRTACPSPPAPHTAHPQPKDQHNRELWPELRSYFTSTFASRPRSFFEKLFTGSDACAVPVLTRDEAAVRGSSPFADPEEVGQSADSSSPSQTEPGSGSDNIIIPAVAPTLTRTPAAIPHGSPGRGEDDRGAELMLEAGEHTLEVFKEWKVLGAGEGEGGDRLKTLWVEGAVGGPDSPEGWEPTRKAKL</sequence>
<dbReference type="SUPFAM" id="SSF89796">
    <property type="entry name" value="CoA-transferase family III (CaiB/BaiF)"/>
    <property type="match status" value="1"/>
</dbReference>
<dbReference type="Gene3D" id="3.30.1540.10">
    <property type="entry name" value="formyl-coa transferase, domain 3"/>
    <property type="match status" value="1"/>
</dbReference>
<gene>
    <name evidence="4" type="ORF">A4X03_0g3055</name>
    <name evidence="3" type="ORF">JKIAZH3_G8410</name>
</gene>
<reference evidence="4" key="1">
    <citation type="submission" date="2016-04" db="EMBL/GenBank/DDBJ databases">
        <authorList>
            <person name="Nguyen H.D."/>
            <person name="Kesanakurti P."/>
            <person name="Cullis J."/>
            <person name="Levesque C.A."/>
            <person name="Hambleton S."/>
        </authorList>
    </citation>
    <scope>NUCLEOTIDE SEQUENCE</scope>
    <source>
        <strain evidence="4">DAOMC 238032</strain>
    </source>
</reference>
<comment type="similarity">
    <text evidence="1">Belongs to the CoA-transferase III family.</text>
</comment>
<dbReference type="Proteomes" id="UP000077671">
    <property type="component" value="Unassembled WGS sequence"/>
</dbReference>
<reference evidence="4" key="2">
    <citation type="journal article" date="2019" name="IMA Fungus">
        <title>Genome sequencing and comparison of five Tilletia species to identify candidate genes for the detection of regulated species infecting wheat.</title>
        <authorList>
            <person name="Nguyen H.D.T."/>
            <person name="Sultana T."/>
            <person name="Kesanakurti P."/>
            <person name="Hambleton S."/>
        </authorList>
    </citation>
    <scope>NUCLEOTIDE SEQUENCE</scope>
    <source>
        <strain evidence="4">DAOMC 238032</strain>
    </source>
</reference>
<dbReference type="Pfam" id="PF02515">
    <property type="entry name" value="CoA_transf_3"/>
    <property type="match status" value="1"/>
</dbReference>
<dbReference type="GO" id="GO:0003824">
    <property type="term" value="F:catalytic activity"/>
    <property type="evidence" value="ECO:0007669"/>
    <property type="project" value="InterPro"/>
</dbReference>
<dbReference type="PANTHER" id="PTHR48228">
    <property type="entry name" value="SUCCINYL-COA--D-CITRAMALATE COA-TRANSFERASE"/>
    <property type="match status" value="1"/>
</dbReference>
<evidence type="ECO:0000256" key="2">
    <source>
        <dbReference type="SAM" id="MobiDB-lite"/>
    </source>
</evidence>
<evidence type="ECO:0008006" key="7">
    <source>
        <dbReference type="Google" id="ProtNLM"/>
    </source>
</evidence>